<organism evidence="2 3">
    <name type="scientific">Portunus trituberculatus</name>
    <name type="common">Swimming crab</name>
    <name type="synonym">Neptunus trituberculatus</name>
    <dbReference type="NCBI Taxonomy" id="210409"/>
    <lineage>
        <taxon>Eukaryota</taxon>
        <taxon>Metazoa</taxon>
        <taxon>Ecdysozoa</taxon>
        <taxon>Arthropoda</taxon>
        <taxon>Crustacea</taxon>
        <taxon>Multicrustacea</taxon>
        <taxon>Malacostraca</taxon>
        <taxon>Eumalacostraca</taxon>
        <taxon>Eucarida</taxon>
        <taxon>Decapoda</taxon>
        <taxon>Pleocyemata</taxon>
        <taxon>Brachyura</taxon>
        <taxon>Eubrachyura</taxon>
        <taxon>Portunoidea</taxon>
        <taxon>Portunidae</taxon>
        <taxon>Portuninae</taxon>
        <taxon>Portunus</taxon>
    </lineage>
</organism>
<feature type="compositionally biased region" description="Polar residues" evidence="1">
    <location>
        <begin position="27"/>
        <end position="37"/>
    </location>
</feature>
<evidence type="ECO:0000313" key="3">
    <source>
        <dbReference type="Proteomes" id="UP000324222"/>
    </source>
</evidence>
<feature type="region of interest" description="Disordered" evidence="1">
    <location>
        <begin position="1"/>
        <end position="71"/>
    </location>
</feature>
<comment type="caution">
    <text evidence="2">The sequence shown here is derived from an EMBL/GenBank/DDBJ whole genome shotgun (WGS) entry which is preliminary data.</text>
</comment>
<evidence type="ECO:0000256" key="1">
    <source>
        <dbReference type="SAM" id="MobiDB-lite"/>
    </source>
</evidence>
<accession>A0A5B7I0B5</accession>
<proteinExistence type="predicted"/>
<evidence type="ECO:0000313" key="2">
    <source>
        <dbReference type="EMBL" id="MPC75329.1"/>
    </source>
</evidence>
<dbReference type="Proteomes" id="UP000324222">
    <property type="component" value="Unassembled WGS sequence"/>
</dbReference>
<name>A0A5B7I0B5_PORTR</name>
<protein>
    <submittedName>
        <fullName evidence="2">Uncharacterized protein</fullName>
    </submittedName>
</protein>
<sequence length="71" mass="8152">MRNPRNLPRHRTLANTFSRKGSYVVTIKSSKQQHSTSNNNNINNKPPRAEPSPPPQNTNTNNYSYFNPNNK</sequence>
<dbReference type="AlphaFoldDB" id="A0A5B7I0B5"/>
<dbReference type="EMBL" id="VSRR010040855">
    <property type="protein sequence ID" value="MPC75329.1"/>
    <property type="molecule type" value="Genomic_DNA"/>
</dbReference>
<reference evidence="2 3" key="1">
    <citation type="submission" date="2019-05" db="EMBL/GenBank/DDBJ databases">
        <title>Another draft genome of Portunus trituberculatus and its Hox gene families provides insights of decapod evolution.</title>
        <authorList>
            <person name="Jeong J.-H."/>
            <person name="Song I."/>
            <person name="Kim S."/>
            <person name="Choi T."/>
            <person name="Kim D."/>
            <person name="Ryu S."/>
            <person name="Kim W."/>
        </authorList>
    </citation>
    <scope>NUCLEOTIDE SEQUENCE [LARGE SCALE GENOMIC DNA]</scope>
    <source>
        <tissue evidence="2">Muscle</tissue>
    </source>
</reference>
<feature type="compositionally biased region" description="Low complexity" evidence="1">
    <location>
        <begin position="57"/>
        <end position="71"/>
    </location>
</feature>
<gene>
    <name evidence="2" type="ORF">E2C01_069715</name>
</gene>
<keyword evidence="3" id="KW-1185">Reference proteome</keyword>